<dbReference type="Proteomes" id="UP001345827">
    <property type="component" value="Unassembled WGS sequence"/>
</dbReference>
<comment type="function">
    <text evidence="10">Catalyzes the reduction of 3'-oxosphinganine (3-ketodihydrosphingosine/KDS) to sphinganine (dihydrosphingosine/DHS), the second step of de novo sphingolipid biosynthesis.</text>
</comment>
<dbReference type="InterPro" id="IPR036291">
    <property type="entry name" value="NAD(P)-bd_dom_sf"/>
</dbReference>
<keyword evidence="7" id="KW-0560">Oxidoreductase</keyword>
<keyword evidence="13" id="KW-1185">Reference proteome</keyword>
<dbReference type="InterPro" id="IPR002347">
    <property type="entry name" value="SDR_fam"/>
</dbReference>
<dbReference type="PANTHER" id="PTHR43550:SF3">
    <property type="entry name" value="3-KETODIHYDROSPHINGOSINE REDUCTASE"/>
    <property type="match status" value="1"/>
</dbReference>
<sequence length="363" mass="39145">MTPIVNLVADAPESKFSDFHLNASPLPTQSSFSVRKDQFPIDGLTAVVTGGSQGLGLAIAQELSSRGANVVIVAQDKSKLSRAVGTIRARAATTQQKFLDLSFDLRSPESAPAILEQVTQWNNGQAPDLVFCCAGNCQPAFFADANIDTLRGQMDTIYWSSAYMAHAALNLWKKPSAPDSKKSTSFPTRHIVFTCSTLAFLPVAGYSPYSPAKAAMKAMADGLNQEVAVYNGARQGSGPAPDADIAIHILFPCGIMTPGFENENKIKPELTVMLEKDDKPQQPEEIARIALNRLSAGDFMISTLFLGHLLRGVGMAGSVRKNFMDVFWNWLGSVVIIFAAPDLLSKCRTWGKQKGMNATRAAT</sequence>
<evidence type="ECO:0000256" key="4">
    <source>
        <dbReference type="ARBA" id="ARBA00022824"/>
    </source>
</evidence>
<dbReference type="CDD" id="cd08939">
    <property type="entry name" value="KDSR-like_SDR_c"/>
    <property type="match status" value="1"/>
</dbReference>
<evidence type="ECO:0000313" key="12">
    <source>
        <dbReference type="EMBL" id="KAK5527888.1"/>
    </source>
</evidence>
<dbReference type="EMBL" id="JAXLQG010000031">
    <property type="protein sequence ID" value="KAK5527888.1"/>
    <property type="molecule type" value="Genomic_DNA"/>
</dbReference>
<dbReference type="PANTHER" id="PTHR43550">
    <property type="entry name" value="3-KETODIHYDROSPHINGOSINE REDUCTASE"/>
    <property type="match status" value="1"/>
</dbReference>
<comment type="caution">
    <text evidence="12">The sequence shown here is derived from an EMBL/GenBank/DDBJ whole genome shotgun (WGS) entry which is preliminary data.</text>
</comment>
<reference evidence="12 13" key="1">
    <citation type="submission" date="2023-06" db="EMBL/GenBank/DDBJ databases">
        <title>Black Yeasts Isolated from many extreme environments.</title>
        <authorList>
            <person name="Coleine C."/>
            <person name="Stajich J.E."/>
            <person name="Selbmann L."/>
        </authorList>
    </citation>
    <scope>NUCLEOTIDE SEQUENCE [LARGE SCALE GENOMIC DNA]</scope>
    <source>
        <strain evidence="12 13">CCFEE 5887</strain>
    </source>
</reference>
<dbReference type="EC" id="1.1.1.102" evidence="9"/>
<name>A0AAV9PQX2_9PEZI</name>
<dbReference type="InterPro" id="IPR045022">
    <property type="entry name" value="KDSR-like"/>
</dbReference>
<dbReference type="AlphaFoldDB" id="A0AAV9PQX2"/>
<evidence type="ECO:0000256" key="9">
    <source>
        <dbReference type="ARBA" id="ARBA00026112"/>
    </source>
</evidence>
<dbReference type="PRINTS" id="PR00081">
    <property type="entry name" value="GDHRDH"/>
</dbReference>
<dbReference type="GO" id="GO:0047560">
    <property type="term" value="F:3-dehydrosphinganine reductase activity"/>
    <property type="evidence" value="ECO:0007669"/>
    <property type="project" value="UniProtKB-EC"/>
</dbReference>
<keyword evidence="4" id="KW-0256">Endoplasmic reticulum</keyword>
<evidence type="ECO:0000256" key="7">
    <source>
        <dbReference type="ARBA" id="ARBA00023002"/>
    </source>
</evidence>
<comment type="pathway">
    <text evidence="3">Sphingolipid metabolism.</text>
</comment>
<proteinExistence type="predicted"/>
<evidence type="ECO:0000256" key="8">
    <source>
        <dbReference type="ARBA" id="ARBA00023098"/>
    </source>
</evidence>
<comment type="catalytic activity">
    <reaction evidence="11">
        <text>sphinganine + NADP(+) = 3-oxosphinganine + NADPH + H(+)</text>
        <dbReference type="Rhea" id="RHEA:22640"/>
        <dbReference type="ChEBI" id="CHEBI:15378"/>
        <dbReference type="ChEBI" id="CHEBI:57783"/>
        <dbReference type="ChEBI" id="CHEBI:57817"/>
        <dbReference type="ChEBI" id="CHEBI:58299"/>
        <dbReference type="ChEBI" id="CHEBI:58349"/>
        <dbReference type="EC" id="1.1.1.102"/>
    </reaction>
    <physiologicalReaction direction="right-to-left" evidence="11">
        <dbReference type="Rhea" id="RHEA:22642"/>
    </physiologicalReaction>
</comment>
<comment type="subcellular location">
    <subcellularLocation>
        <location evidence="1">Endoplasmic reticulum</location>
    </subcellularLocation>
</comment>
<dbReference type="GO" id="GO:0005789">
    <property type="term" value="C:endoplasmic reticulum membrane"/>
    <property type="evidence" value="ECO:0007669"/>
    <property type="project" value="TreeGrafter"/>
</dbReference>
<evidence type="ECO:0000256" key="10">
    <source>
        <dbReference type="ARBA" id="ARBA00044737"/>
    </source>
</evidence>
<accession>A0AAV9PQX2</accession>
<comment type="pathway">
    <text evidence="2">Lipid metabolism; sphingolipid metabolism.</text>
</comment>
<protein>
    <recommendedName>
        <fullName evidence="9">3-dehydrosphinganine reductase</fullName>
        <ecNumber evidence="9">1.1.1.102</ecNumber>
    </recommendedName>
</protein>
<evidence type="ECO:0000256" key="6">
    <source>
        <dbReference type="ARBA" id="ARBA00022919"/>
    </source>
</evidence>
<evidence type="ECO:0000256" key="11">
    <source>
        <dbReference type="ARBA" id="ARBA00048930"/>
    </source>
</evidence>
<evidence type="ECO:0000256" key="2">
    <source>
        <dbReference type="ARBA" id="ARBA00004760"/>
    </source>
</evidence>
<evidence type="ECO:0000256" key="3">
    <source>
        <dbReference type="ARBA" id="ARBA00004991"/>
    </source>
</evidence>
<dbReference type="SUPFAM" id="SSF51735">
    <property type="entry name" value="NAD(P)-binding Rossmann-fold domains"/>
    <property type="match status" value="1"/>
</dbReference>
<dbReference type="Pfam" id="PF00106">
    <property type="entry name" value="adh_short"/>
    <property type="match status" value="1"/>
</dbReference>
<dbReference type="GO" id="GO:0030148">
    <property type="term" value="P:sphingolipid biosynthetic process"/>
    <property type="evidence" value="ECO:0007669"/>
    <property type="project" value="InterPro"/>
</dbReference>
<dbReference type="Gene3D" id="3.40.50.720">
    <property type="entry name" value="NAD(P)-binding Rossmann-like Domain"/>
    <property type="match status" value="1"/>
</dbReference>
<keyword evidence="5" id="KW-0521">NADP</keyword>
<dbReference type="GO" id="GO:0006666">
    <property type="term" value="P:3-keto-sphinganine metabolic process"/>
    <property type="evidence" value="ECO:0007669"/>
    <property type="project" value="InterPro"/>
</dbReference>
<evidence type="ECO:0000256" key="5">
    <source>
        <dbReference type="ARBA" id="ARBA00022857"/>
    </source>
</evidence>
<organism evidence="12 13">
    <name type="scientific">Vermiconidia calcicola</name>
    <dbReference type="NCBI Taxonomy" id="1690605"/>
    <lineage>
        <taxon>Eukaryota</taxon>
        <taxon>Fungi</taxon>
        <taxon>Dikarya</taxon>
        <taxon>Ascomycota</taxon>
        <taxon>Pezizomycotina</taxon>
        <taxon>Dothideomycetes</taxon>
        <taxon>Dothideomycetidae</taxon>
        <taxon>Mycosphaerellales</taxon>
        <taxon>Extremaceae</taxon>
        <taxon>Vermiconidia</taxon>
    </lineage>
</organism>
<gene>
    <name evidence="12" type="ORF">LTR25_010819</name>
</gene>
<keyword evidence="8" id="KW-0443">Lipid metabolism</keyword>
<evidence type="ECO:0000256" key="1">
    <source>
        <dbReference type="ARBA" id="ARBA00004240"/>
    </source>
</evidence>
<evidence type="ECO:0000313" key="13">
    <source>
        <dbReference type="Proteomes" id="UP001345827"/>
    </source>
</evidence>
<keyword evidence="6" id="KW-0746">Sphingolipid metabolism</keyword>